<dbReference type="PANTHER" id="PTHR24189">
    <property type="entry name" value="MYOTROPHIN"/>
    <property type="match status" value="1"/>
</dbReference>
<dbReference type="InterPro" id="IPR036770">
    <property type="entry name" value="Ankyrin_rpt-contain_sf"/>
</dbReference>
<dbReference type="SUPFAM" id="SSF48403">
    <property type="entry name" value="Ankyrin repeat"/>
    <property type="match status" value="1"/>
</dbReference>
<gene>
    <name evidence="3" type="ORF">IM811_010326</name>
</gene>
<dbReference type="Pfam" id="PF12796">
    <property type="entry name" value="Ank_2"/>
    <property type="match status" value="1"/>
</dbReference>
<dbReference type="Proteomes" id="UP000616885">
    <property type="component" value="Unassembled WGS sequence"/>
</dbReference>
<evidence type="ECO:0000256" key="1">
    <source>
        <dbReference type="ARBA" id="ARBA00022737"/>
    </source>
</evidence>
<dbReference type="PANTHER" id="PTHR24189:SF50">
    <property type="entry name" value="ANKYRIN REPEAT AND SOCS BOX PROTEIN 2"/>
    <property type="match status" value="1"/>
</dbReference>
<proteinExistence type="predicted"/>
<protein>
    <submittedName>
        <fullName evidence="3">Uncharacterized protein</fullName>
    </submittedName>
</protein>
<dbReference type="EMBL" id="JADCTT010000003">
    <property type="protein sequence ID" value="KAF9754885.1"/>
    <property type="molecule type" value="Genomic_DNA"/>
</dbReference>
<dbReference type="InterPro" id="IPR002110">
    <property type="entry name" value="Ankyrin_rpt"/>
</dbReference>
<dbReference type="AlphaFoldDB" id="A0A8H7NFV5"/>
<dbReference type="SMART" id="SM00248">
    <property type="entry name" value="ANK"/>
    <property type="match status" value="4"/>
</dbReference>
<keyword evidence="2" id="KW-0040">ANK repeat</keyword>
<name>A0A8H7NFV5_BIOOC</name>
<keyword evidence="1" id="KW-0677">Repeat</keyword>
<evidence type="ECO:0000313" key="3">
    <source>
        <dbReference type="EMBL" id="KAF9754885.1"/>
    </source>
</evidence>
<evidence type="ECO:0000313" key="4">
    <source>
        <dbReference type="Proteomes" id="UP000616885"/>
    </source>
</evidence>
<accession>A0A8H7NFV5</accession>
<evidence type="ECO:0000256" key="2">
    <source>
        <dbReference type="ARBA" id="ARBA00023043"/>
    </source>
</evidence>
<comment type="caution">
    <text evidence="3">The sequence shown here is derived from an EMBL/GenBank/DDBJ whole genome shotgun (WGS) entry which is preliminary data.</text>
</comment>
<dbReference type="Gene3D" id="1.25.40.20">
    <property type="entry name" value="Ankyrin repeat-containing domain"/>
    <property type="match status" value="1"/>
</dbReference>
<dbReference type="InterPro" id="IPR050745">
    <property type="entry name" value="Multifunctional_regulatory"/>
</dbReference>
<reference evidence="3" key="1">
    <citation type="submission" date="2020-10" db="EMBL/GenBank/DDBJ databases">
        <title>High-Quality Genome Resource of Clonostachys rosea strain S41 by Oxford Nanopore Long-Read Sequencing.</title>
        <authorList>
            <person name="Wang H."/>
        </authorList>
    </citation>
    <scope>NUCLEOTIDE SEQUENCE</scope>
    <source>
        <strain evidence="3">S41</strain>
    </source>
</reference>
<sequence length="190" mass="20802">MLAVHLSWASSSLEARLVKTLIDTGRVEIDSRDSTGRTPLSWAAESFHLSGEFTNGEWVPSDWTTPPSENPVEMLLATGRADVNSRDSTGRTPLSWAAGSPKSIFTVSWLLKTGRVDVNSRDNNGRTPLWWAAQHGSWLVIEKLFNSGQVKIGSELQAYVPIPVRFGKAPREELLKMLSAESKGESSGHG</sequence>
<organism evidence="3 4">
    <name type="scientific">Bionectria ochroleuca</name>
    <name type="common">Gliocladium roseum</name>
    <dbReference type="NCBI Taxonomy" id="29856"/>
    <lineage>
        <taxon>Eukaryota</taxon>
        <taxon>Fungi</taxon>
        <taxon>Dikarya</taxon>
        <taxon>Ascomycota</taxon>
        <taxon>Pezizomycotina</taxon>
        <taxon>Sordariomycetes</taxon>
        <taxon>Hypocreomycetidae</taxon>
        <taxon>Hypocreales</taxon>
        <taxon>Bionectriaceae</taxon>
        <taxon>Clonostachys</taxon>
    </lineage>
</organism>